<dbReference type="Gene3D" id="3.40.50.670">
    <property type="match status" value="1"/>
</dbReference>
<dbReference type="GO" id="GO:0000712">
    <property type="term" value="P:resolution of meiotic recombination intermediates"/>
    <property type="evidence" value="ECO:0007669"/>
    <property type="project" value="TreeGrafter"/>
</dbReference>
<keyword evidence="10" id="KW-0967">Endosome</keyword>
<evidence type="ECO:0000313" key="19">
    <source>
        <dbReference type="EMBL" id="KAF6150800.1"/>
    </source>
</evidence>
<evidence type="ECO:0000256" key="8">
    <source>
        <dbReference type="ARBA" id="ARBA00022729"/>
    </source>
</evidence>
<dbReference type="EC" id="5.6.2.2" evidence="6"/>
<feature type="domain" description="Topo IIA-type catalytic" evidence="18">
    <location>
        <begin position="62"/>
        <end position="281"/>
    </location>
</feature>
<evidence type="ECO:0000256" key="3">
    <source>
        <dbReference type="ARBA" id="ARBA00004337"/>
    </source>
</evidence>
<dbReference type="GO" id="GO:0005524">
    <property type="term" value="F:ATP binding"/>
    <property type="evidence" value="ECO:0007669"/>
    <property type="project" value="UniProtKB-KW"/>
</dbReference>
<evidence type="ECO:0000256" key="17">
    <source>
        <dbReference type="PROSITE-ProRule" id="PRU01384"/>
    </source>
</evidence>
<dbReference type="Pfam" id="PF02990">
    <property type="entry name" value="EMP70"/>
    <property type="match status" value="1"/>
</dbReference>
<dbReference type="PANTHER" id="PTHR10169">
    <property type="entry name" value="DNA TOPOISOMERASE/GYRASE"/>
    <property type="match status" value="1"/>
</dbReference>
<evidence type="ECO:0000259" key="18">
    <source>
        <dbReference type="PROSITE" id="PS52040"/>
    </source>
</evidence>
<keyword evidence="15" id="KW-0472">Membrane</keyword>
<dbReference type="OrthoDB" id="1711454at2759"/>
<sequence>FQFLLDTTTSTYVENGAIVVAYSPDSTTPETYLDQKEKLIKYSDFLNKELILFSMENSQRSILSMVDGLKPGQRKIIFCSFKHNFTHEAKVAQFFGYVLGNSTYHHGEQNLVGTIIGKAQDFAGNNDINLLQPNGYAFSRVADEEEAEAISVIRGMRAAHSVGLEKVFLLTDYRRLVSAFELGSDDLSWRALTMAPDLLVSGVRVEADGSYHKYKDSEHVLLYANKVGPFHNPSETYRYYDLPFCVPENVKEKREDLGEVLNGDRLVDVPYELNFRIDKIT</sequence>
<dbReference type="GO" id="GO:0005634">
    <property type="term" value="C:nucleus"/>
    <property type="evidence" value="ECO:0007669"/>
    <property type="project" value="TreeGrafter"/>
</dbReference>
<comment type="caution">
    <text evidence="17">Lacks conserved residue(s) required for the propagation of feature annotation.</text>
</comment>
<dbReference type="AlphaFoldDB" id="A0A7J7M7L4"/>
<gene>
    <name evidence="19" type="ORF">GIB67_020883</name>
</gene>
<keyword evidence="9" id="KW-0547">Nucleotide-binding</keyword>
<dbReference type="GO" id="GO:0000139">
    <property type="term" value="C:Golgi membrane"/>
    <property type="evidence" value="ECO:0007669"/>
    <property type="project" value="UniProtKB-SubCell"/>
</dbReference>
<evidence type="ECO:0000256" key="16">
    <source>
        <dbReference type="ARBA" id="ARBA00023235"/>
    </source>
</evidence>
<evidence type="ECO:0000256" key="13">
    <source>
        <dbReference type="ARBA" id="ARBA00023029"/>
    </source>
</evidence>
<accession>A0A7J7M7L4</accession>
<keyword evidence="16" id="KW-0413">Isomerase</keyword>
<dbReference type="InterPro" id="IPR013760">
    <property type="entry name" value="Topo_IIA-like_dom_sf"/>
</dbReference>
<evidence type="ECO:0000313" key="20">
    <source>
        <dbReference type="Proteomes" id="UP000541444"/>
    </source>
</evidence>
<evidence type="ECO:0000256" key="11">
    <source>
        <dbReference type="ARBA" id="ARBA00022840"/>
    </source>
</evidence>
<keyword evidence="13" id="KW-0799">Topoisomerase</keyword>
<name>A0A7J7M7L4_9MAGN</name>
<comment type="catalytic activity">
    <reaction evidence="1">
        <text>ATP-dependent breakage, passage and rejoining of double-stranded DNA.</text>
        <dbReference type="EC" id="5.6.2.2"/>
    </reaction>
</comment>
<keyword evidence="14 17" id="KW-0238">DNA-binding</keyword>
<dbReference type="InterPro" id="IPR050634">
    <property type="entry name" value="DNA_Topoisomerase_II"/>
</dbReference>
<comment type="similarity">
    <text evidence="5">Belongs to the nonaspanin (TM9SF) (TC 9.A.2) family.</text>
</comment>
<dbReference type="GO" id="GO:0006265">
    <property type="term" value="P:DNA topological change"/>
    <property type="evidence" value="ECO:0007669"/>
    <property type="project" value="InterPro"/>
</dbReference>
<evidence type="ECO:0000256" key="5">
    <source>
        <dbReference type="ARBA" id="ARBA00005227"/>
    </source>
</evidence>
<dbReference type="GO" id="GO:0003677">
    <property type="term" value="F:DNA binding"/>
    <property type="evidence" value="ECO:0007669"/>
    <property type="project" value="UniProtKB-UniRule"/>
</dbReference>
<dbReference type="Gene3D" id="3.90.199.10">
    <property type="entry name" value="Topoisomerase II, domain 5"/>
    <property type="match status" value="1"/>
</dbReference>
<keyword evidence="8" id="KW-0732">Signal</keyword>
<dbReference type="Pfam" id="PF00521">
    <property type="entry name" value="DNA_topoisoIV"/>
    <property type="match status" value="1"/>
</dbReference>
<reference evidence="19 20" key="1">
    <citation type="journal article" date="2020" name="IScience">
        <title>Genome Sequencing of the Endangered Kingdonia uniflora (Circaeasteraceae, Ranunculales) Reveals Potential Mechanisms of Evolutionary Specialization.</title>
        <authorList>
            <person name="Sun Y."/>
            <person name="Deng T."/>
            <person name="Zhang A."/>
            <person name="Moore M.J."/>
            <person name="Landis J.B."/>
            <person name="Lin N."/>
            <person name="Zhang H."/>
            <person name="Zhang X."/>
            <person name="Huang J."/>
            <person name="Zhang X."/>
            <person name="Sun H."/>
            <person name="Wang H."/>
        </authorList>
    </citation>
    <scope>NUCLEOTIDE SEQUENCE [LARGE SCALE GENOMIC DNA]</scope>
    <source>
        <strain evidence="19">TB1705</strain>
        <tissue evidence="19">Leaf</tissue>
    </source>
</reference>
<protein>
    <recommendedName>
        <fullName evidence="6">DNA topoisomerase (ATP-hydrolyzing)</fullName>
        <ecNumber evidence="6">5.6.2.2</ecNumber>
    </recommendedName>
</protein>
<proteinExistence type="inferred from homology"/>
<evidence type="ECO:0000256" key="14">
    <source>
        <dbReference type="ARBA" id="ARBA00023125"/>
    </source>
</evidence>
<evidence type="ECO:0000256" key="4">
    <source>
        <dbReference type="ARBA" id="ARBA00004653"/>
    </source>
</evidence>
<dbReference type="GO" id="GO:0003918">
    <property type="term" value="F:DNA topoisomerase type II (double strand cut, ATP-hydrolyzing) activity"/>
    <property type="evidence" value="ECO:0007669"/>
    <property type="project" value="UniProtKB-EC"/>
</dbReference>
<evidence type="ECO:0000256" key="7">
    <source>
        <dbReference type="ARBA" id="ARBA00022692"/>
    </source>
</evidence>
<keyword evidence="11" id="KW-0067">ATP-binding</keyword>
<dbReference type="EMBL" id="JACGCM010001726">
    <property type="protein sequence ID" value="KAF6150800.1"/>
    <property type="molecule type" value="Genomic_DNA"/>
</dbReference>
<dbReference type="PANTHER" id="PTHR10169:SF38">
    <property type="entry name" value="DNA TOPOISOMERASE 2"/>
    <property type="match status" value="1"/>
</dbReference>
<evidence type="ECO:0000256" key="12">
    <source>
        <dbReference type="ARBA" id="ARBA00022989"/>
    </source>
</evidence>
<keyword evidence="7" id="KW-0812">Transmembrane</keyword>
<evidence type="ECO:0000256" key="9">
    <source>
        <dbReference type="ARBA" id="ARBA00022741"/>
    </source>
</evidence>
<dbReference type="GO" id="GO:0010008">
    <property type="term" value="C:endosome membrane"/>
    <property type="evidence" value="ECO:0007669"/>
    <property type="project" value="UniProtKB-SubCell"/>
</dbReference>
<dbReference type="InterPro" id="IPR013759">
    <property type="entry name" value="Topo_IIA_B_C"/>
</dbReference>
<evidence type="ECO:0000256" key="2">
    <source>
        <dbReference type="ARBA" id="ARBA00001946"/>
    </source>
</evidence>
<dbReference type="GO" id="GO:0000819">
    <property type="term" value="P:sister chromatid segregation"/>
    <property type="evidence" value="ECO:0007669"/>
    <property type="project" value="TreeGrafter"/>
</dbReference>
<evidence type="ECO:0000256" key="6">
    <source>
        <dbReference type="ARBA" id="ARBA00012895"/>
    </source>
</evidence>
<feature type="non-terminal residue" evidence="19">
    <location>
        <position position="1"/>
    </location>
</feature>
<dbReference type="Proteomes" id="UP000541444">
    <property type="component" value="Unassembled WGS sequence"/>
</dbReference>
<comment type="caution">
    <text evidence="19">The sequence shown here is derived from an EMBL/GenBank/DDBJ whole genome shotgun (WGS) entry which is preliminary data.</text>
</comment>
<keyword evidence="12" id="KW-1133">Transmembrane helix</keyword>
<evidence type="ECO:0000256" key="10">
    <source>
        <dbReference type="ARBA" id="ARBA00022753"/>
    </source>
</evidence>
<dbReference type="InterPro" id="IPR002205">
    <property type="entry name" value="Topo_IIA_dom_A"/>
</dbReference>
<comment type="subcellular location">
    <subcellularLocation>
        <location evidence="3">Endosome membrane</location>
        <topology evidence="3">Multi-pass membrane protein</topology>
    </subcellularLocation>
    <subcellularLocation>
        <location evidence="4">Golgi apparatus membrane</location>
        <topology evidence="4">Multi-pass membrane protein</topology>
    </subcellularLocation>
</comment>
<dbReference type="SUPFAM" id="SSF56719">
    <property type="entry name" value="Type II DNA topoisomerase"/>
    <property type="match status" value="1"/>
</dbReference>
<evidence type="ECO:0000256" key="1">
    <source>
        <dbReference type="ARBA" id="ARBA00000185"/>
    </source>
</evidence>
<organism evidence="19 20">
    <name type="scientific">Kingdonia uniflora</name>
    <dbReference type="NCBI Taxonomy" id="39325"/>
    <lineage>
        <taxon>Eukaryota</taxon>
        <taxon>Viridiplantae</taxon>
        <taxon>Streptophyta</taxon>
        <taxon>Embryophyta</taxon>
        <taxon>Tracheophyta</taxon>
        <taxon>Spermatophyta</taxon>
        <taxon>Magnoliopsida</taxon>
        <taxon>Ranunculales</taxon>
        <taxon>Circaeasteraceae</taxon>
        <taxon>Kingdonia</taxon>
    </lineage>
</organism>
<comment type="cofactor">
    <cofactor evidence="2">
        <name>Mg(2+)</name>
        <dbReference type="ChEBI" id="CHEBI:18420"/>
    </cofactor>
</comment>
<dbReference type="PROSITE" id="PS52040">
    <property type="entry name" value="TOPO_IIA"/>
    <property type="match status" value="1"/>
</dbReference>
<keyword evidence="20" id="KW-1185">Reference proteome</keyword>
<dbReference type="InterPro" id="IPR013758">
    <property type="entry name" value="Topo_IIA_A/C_ab"/>
</dbReference>
<evidence type="ECO:0000256" key="15">
    <source>
        <dbReference type="ARBA" id="ARBA00023136"/>
    </source>
</evidence>
<dbReference type="InterPro" id="IPR004240">
    <property type="entry name" value="EMP70"/>
</dbReference>